<sequence length="45" mass="5141">MVEVLCIPALPVRVTEDAAESFNYELPVQNARRIRRCSMGEFLSE</sequence>
<keyword evidence="2" id="KW-1185">Reference proteome</keyword>
<evidence type="ECO:0000313" key="1">
    <source>
        <dbReference type="EMBL" id="MFI7844991.1"/>
    </source>
</evidence>
<reference evidence="1 2" key="1">
    <citation type="submission" date="2024-08" db="EMBL/GenBank/DDBJ databases">
        <authorList>
            <person name="Vancuren S.J."/>
            <person name="Allen-Vercoe E."/>
        </authorList>
    </citation>
    <scope>NUCLEOTIDE SEQUENCE [LARGE SCALE GENOMIC DNA]</scope>
    <source>
        <strain evidence="1 2">16-6-I_42_FAA</strain>
    </source>
</reference>
<dbReference type="EMBL" id="JBITRD010000007">
    <property type="protein sequence ID" value="MFI7844991.1"/>
    <property type="molecule type" value="Genomic_DNA"/>
</dbReference>
<gene>
    <name evidence="1" type="ORF">ACIF0M_05465</name>
</gene>
<dbReference type="Proteomes" id="UP001614216">
    <property type="component" value="Unassembled WGS sequence"/>
</dbReference>
<accession>A0ABW8AXA2</accession>
<organism evidence="1 2">
    <name type="scientific">Dorea amylophila</name>
    <dbReference type="NCBI Taxonomy" id="2981789"/>
    <lineage>
        <taxon>Bacteria</taxon>
        <taxon>Bacillati</taxon>
        <taxon>Bacillota</taxon>
        <taxon>Clostridia</taxon>
        <taxon>Lachnospirales</taxon>
        <taxon>Lachnospiraceae</taxon>
        <taxon>Dorea</taxon>
    </lineage>
</organism>
<name>A0ABW8AXA2_9FIRM</name>
<proteinExistence type="predicted"/>
<protein>
    <submittedName>
        <fullName evidence="1">Uncharacterized protein</fullName>
    </submittedName>
</protein>
<comment type="caution">
    <text evidence="1">The sequence shown here is derived from an EMBL/GenBank/DDBJ whole genome shotgun (WGS) entry which is preliminary data.</text>
</comment>
<dbReference type="RefSeq" id="WP_396569404.1">
    <property type="nucleotide sequence ID" value="NZ_JBITRD010000007.1"/>
</dbReference>
<evidence type="ECO:0000313" key="2">
    <source>
        <dbReference type="Proteomes" id="UP001614216"/>
    </source>
</evidence>